<name>A0AAV7TRJ5_PLEWA</name>
<evidence type="ECO:0000259" key="3">
    <source>
        <dbReference type="PROSITE" id="PS51233"/>
    </source>
</evidence>
<dbReference type="EMBL" id="JANPWB010000006">
    <property type="protein sequence ID" value="KAJ1178524.1"/>
    <property type="molecule type" value="Genomic_DNA"/>
</dbReference>
<evidence type="ECO:0000256" key="1">
    <source>
        <dbReference type="ARBA" id="ARBA00023157"/>
    </source>
</evidence>
<evidence type="ECO:0000256" key="2">
    <source>
        <dbReference type="ARBA" id="ARBA00023180"/>
    </source>
</evidence>
<dbReference type="InterPro" id="IPR050780">
    <property type="entry name" value="Mucin_vWF_Thrombospondin_sf"/>
</dbReference>
<dbReference type="InterPro" id="IPR001846">
    <property type="entry name" value="VWF_type-D"/>
</dbReference>
<dbReference type="PANTHER" id="PTHR11339">
    <property type="entry name" value="EXTRACELLULAR MATRIX GLYCOPROTEIN RELATED"/>
    <property type="match status" value="1"/>
</dbReference>
<dbReference type="GO" id="GO:0005615">
    <property type="term" value="C:extracellular space"/>
    <property type="evidence" value="ECO:0007669"/>
    <property type="project" value="TreeGrafter"/>
</dbReference>
<keyword evidence="2" id="KW-0325">Glycoprotein</keyword>
<sequence length="97" mass="11116">MEGGERIIDPQFSTSTFGVCSTWGNYHFKTFDNMVFHFPGHCNYRFASHCYASPKLFHIQLRRSQLSDFPSIDTISMMLTGTLVEIKADTIYVNNVP</sequence>
<organism evidence="4 5">
    <name type="scientific">Pleurodeles waltl</name>
    <name type="common">Iberian ribbed newt</name>
    <dbReference type="NCBI Taxonomy" id="8319"/>
    <lineage>
        <taxon>Eukaryota</taxon>
        <taxon>Metazoa</taxon>
        <taxon>Chordata</taxon>
        <taxon>Craniata</taxon>
        <taxon>Vertebrata</taxon>
        <taxon>Euteleostomi</taxon>
        <taxon>Amphibia</taxon>
        <taxon>Batrachia</taxon>
        <taxon>Caudata</taxon>
        <taxon>Salamandroidea</taxon>
        <taxon>Salamandridae</taxon>
        <taxon>Pleurodelinae</taxon>
        <taxon>Pleurodeles</taxon>
    </lineage>
</organism>
<dbReference type="PROSITE" id="PS51233">
    <property type="entry name" value="VWFD"/>
    <property type="match status" value="1"/>
</dbReference>
<keyword evidence="5" id="KW-1185">Reference proteome</keyword>
<dbReference type="Pfam" id="PF00094">
    <property type="entry name" value="VWD"/>
    <property type="match status" value="1"/>
</dbReference>
<protein>
    <recommendedName>
        <fullName evidence="3">VWFD domain-containing protein</fullName>
    </recommendedName>
</protein>
<evidence type="ECO:0000313" key="5">
    <source>
        <dbReference type="Proteomes" id="UP001066276"/>
    </source>
</evidence>
<feature type="domain" description="VWFD" evidence="3">
    <location>
        <begin position="18"/>
        <end position="97"/>
    </location>
</feature>
<comment type="caution">
    <text evidence="4">The sequence shown here is derived from an EMBL/GenBank/DDBJ whole genome shotgun (WGS) entry which is preliminary data.</text>
</comment>
<keyword evidence="1" id="KW-1015">Disulfide bond</keyword>
<gene>
    <name evidence="4" type="ORF">NDU88_003770</name>
</gene>
<dbReference type="Proteomes" id="UP001066276">
    <property type="component" value="Chromosome 3_2"/>
</dbReference>
<evidence type="ECO:0000313" key="4">
    <source>
        <dbReference type="EMBL" id="KAJ1178524.1"/>
    </source>
</evidence>
<dbReference type="GO" id="GO:0031012">
    <property type="term" value="C:extracellular matrix"/>
    <property type="evidence" value="ECO:0007669"/>
    <property type="project" value="TreeGrafter"/>
</dbReference>
<accession>A0AAV7TRJ5</accession>
<dbReference type="AlphaFoldDB" id="A0AAV7TRJ5"/>
<dbReference type="PANTHER" id="PTHR11339:SF408">
    <property type="entry name" value="MUCIN-5B"/>
    <property type="match status" value="1"/>
</dbReference>
<reference evidence="4" key="1">
    <citation type="journal article" date="2022" name="bioRxiv">
        <title>Sequencing and chromosome-scale assembly of the giantPleurodeles waltlgenome.</title>
        <authorList>
            <person name="Brown T."/>
            <person name="Elewa A."/>
            <person name="Iarovenko S."/>
            <person name="Subramanian E."/>
            <person name="Araus A.J."/>
            <person name="Petzold A."/>
            <person name="Susuki M."/>
            <person name="Suzuki K.-i.T."/>
            <person name="Hayashi T."/>
            <person name="Toyoda A."/>
            <person name="Oliveira C."/>
            <person name="Osipova E."/>
            <person name="Leigh N.D."/>
            <person name="Simon A."/>
            <person name="Yun M.H."/>
        </authorList>
    </citation>
    <scope>NUCLEOTIDE SEQUENCE</scope>
    <source>
        <strain evidence="4">20211129_DDA</strain>
        <tissue evidence="4">Liver</tissue>
    </source>
</reference>
<proteinExistence type="predicted"/>